<accession>A0A9N9WDW4</accession>
<dbReference type="PROSITE" id="PS50240">
    <property type="entry name" value="TRYPSIN_DOM"/>
    <property type="match status" value="1"/>
</dbReference>
<evidence type="ECO:0000256" key="7">
    <source>
        <dbReference type="SAM" id="MobiDB-lite"/>
    </source>
</evidence>
<feature type="region of interest" description="Disordered" evidence="7">
    <location>
        <begin position="423"/>
        <end position="532"/>
    </location>
</feature>
<evidence type="ECO:0000313" key="10">
    <source>
        <dbReference type="Proteomes" id="UP001153714"/>
    </source>
</evidence>
<reference evidence="9" key="1">
    <citation type="submission" date="2021-12" db="EMBL/GenBank/DDBJ databases">
        <authorList>
            <person name="King R."/>
        </authorList>
    </citation>
    <scope>NUCLEOTIDE SEQUENCE</scope>
</reference>
<dbReference type="Proteomes" id="UP001153714">
    <property type="component" value="Chromosome 2"/>
</dbReference>
<keyword evidence="5" id="KW-1015">Disulfide bond</keyword>
<dbReference type="Pfam" id="PF00089">
    <property type="entry name" value="Trypsin"/>
    <property type="match status" value="1"/>
</dbReference>
<proteinExistence type="inferred from homology"/>
<keyword evidence="2 6" id="KW-0645">Protease</keyword>
<evidence type="ECO:0000256" key="6">
    <source>
        <dbReference type="RuleBase" id="RU363034"/>
    </source>
</evidence>
<dbReference type="GO" id="GO:0004252">
    <property type="term" value="F:serine-type endopeptidase activity"/>
    <property type="evidence" value="ECO:0007669"/>
    <property type="project" value="InterPro"/>
</dbReference>
<evidence type="ECO:0000256" key="5">
    <source>
        <dbReference type="ARBA" id="ARBA00023157"/>
    </source>
</evidence>
<organism evidence="9 10">
    <name type="scientific">Diatraea saccharalis</name>
    <name type="common">sugarcane borer</name>
    <dbReference type="NCBI Taxonomy" id="40085"/>
    <lineage>
        <taxon>Eukaryota</taxon>
        <taxon>Metazoa</taxon>
        <taxon>Ecdysozoa</taxon>
        <taxon>Arthropoda</taxon>
        <taxon>Hexapoda</taxon>
        <taxon>Insecta</taxon>
        <taxon>Pterygota</taxon>
        <taxon>Neoptera</taxon>
        <taxon>Endopterygota</taxon>
        <taxon>Lepidoptera</taxon>
        <taxon>Glossata</taxon>
        <taxon>Ditrysia</taxon>
        <taxon>Pyraloidea</taxon>
        <taxon>Crambidae</taxon>
        <taxon>Crambinae</taxon>
        <taxon>Diatraea</taxon>
    </lineage>
</organism>
<dbReference type="GO" id="GO:0006508">
    <property type="term" value="P:proteolysis"/>
    <property type="evidence" value="ECO:0007669"/>
    <property type="project" value="UniProtKB-KW"/>
</dbReference>
<dbReference type="PANTHER" id="PTHR24276">
    <property type="entry name" value="POLYSERASE-RELATED"/>
    <property type="match status" value="1"/>
</dbReference>
<dbReference type="InterPro" id="IPR001254">
    <property type="entry name" value="Trypsin_dom"/>
</dbReference>
<comment type="similarity">
    <text evidence="1">Belongs to the peptidase S1 family.</text>
</comment>
<reference evidence="9" key="2">
    <citation type="submission" date="2022-10" db="EMBL/GenBank/DDBJ databases">
        <authorList>
            <consortium name="ENA_rothamsted_submissions"/>
            <consortium name="culmorum"/>
            <person name="King R."/>
        </authorList>
    </citation>
    <scope>NUCLEOTIDE SEQUENCE</scope>
</reference>
<keyword evidence="10" id="KW-1185">Reference proteome</keyword>
<evidence type="ECO:0000313" key="9">
    <source>
        <dbReference type="EMBL" id="CAG9788981.1"/>
    </source>
</evidence>
<dbReference type="InterPro" id="IPR001314">
    <property type="entry name" value="Peptidase_S1A"/>
</dbReference>
<evidence type="ECO:0000256" key="1">
    <source>
        <dbReference type="ARBA" id="ARBA00007664"/>
    </source>
</evidence>
<dbReference type="SMART" id="SM00020">
    <property type="entry name" value="Tryp_SPc"/>
    <property type="match status" value="1"/>
</dbReference>
<name>A0A9N9WDW4_9NEOP</name>
<evidence type="ECO:0000256" key="3">
    <source>
        <dbReference type="ARBA" id="ARBA00022801"/>
    </source>
</evidence>
<dbReference type="SUPFAM" id="SSF50494">
    <property type="entry name" value="Trypsin-like serine proteases"/>
    <property type="match status" value="1"/>
</dbReference>
<dbReference type="InterPro" id="IPR018114">
    <property type="entry name" value="TRYPSIN_HIS"/>
</dbReference>
<keyword evidence="3 6" id="KW-0378">Hydrolase</keyword>
<dbReference type="PROSITE" id="PS00135">
    <property type="entry name" value="TRYPSIN_SER"/>
    <property type="match status" value="1"/>
</dbReference>
<evidence type="ECO:0000259" key="8">
    <source>
        <dbReference type="PROSITE" id="PS50240"/>
    </source>
</evidence>
<dbReference type="InterPro" id="IPR043504">
    <property type="entry name" value="Peptidase_S1_PA_chymotrypsin"/>
</dbReference>
<feature type="compositionally biased region" description="Basic and acidic residues" evidence="7">
    <location>
        <begin position="547"/>
        <end position="571"/>
    </location>
</feature>
<dbReference type="InterPro" id="IPR009003">
    <property type="entry name" value="Peptidase_S1_PA"/>
</dbReference>
<dbReference type="PANTHER" id="PTHR24276:SF98">
    <property type="entry name" value="FI18310P1-RELATED"/>
    <property type="match status" value="1"/>
</dbReference>
<dbReference type="AlphaFoldDB" id="A0A9N9WDW4"/>
<keyword evidence="4 6" id="KW-0720">Serine protease</keyword>
<evidence type="ECO:0000256" key="4">
    <source>
        <dbReference type="ARBA" id="ARBA00022825"/>
    </source>
</evidence>
<dbReference type="InterPro" id="IPR050430">
    <property type="entry name" value="Peptidase_S1"/>
</dbReference>
<feature type="domain" description="Peptidase S1" evidence="8">
    <location>
        <begin position="22"/>
        <end position="311"/>
    </location>
</feature>
<dbReference type="Gene3D" id="2.40.10.10">
    <property type="entry name" value="Trypsin-like serine proteases"/>
    <property type="match status" value="1"/>
</dbReference>
<sequence>MLVFITAIELSGTKIYNNPLRVLHGKSDTGNEYPFVVSLETASRQRYCTGSLIAERWVLSAAHCFNDQPKLVRFGNMTVPAKEATYRPILRMFPHPNYSELETVNYLMINDIGLVLISAIKDVKMVKLSAVDYTTLIGSPVKYAGFGMTYIFSVLEDNSQAERLDQTKPLQIGEGVVIRCETVESLKIPTPAVCVAPQCSNKYADSNYGDSGGPLFYKNKIVAVVCSDTSVRAIGKYTPVSPYIQIRSFLEEIQAIRKNEANGICEFCKRYNSIGKCKRCEILANRRGLKANDDDNPQQQRFMMWLSKVKQFLFTILESEATQHKLYHRDEDGTEELITLLNKLKLPLNVQKPYISSISSNNLLENLNESNNILKEVVTKLTNEKHYHSVRISGAMESCPSECKYFSGRKLVSHLEGNKERKIDNEPLAPIPLEDNRKPKVSSGLKTKADTKAKLKTKEQDYGKVEANGMKKASPKDQGDIKSKNQDNIKVKGKNKDVNGNHKKEQSLDKSNTKDPKPIKNENDNEKKKKPTHDAEDMLMASMLKSQQEKDSTKTKKEPKLEKQPVIPKIEELPKPKRKSVKEEKDDTITATYVSESVVECDYHIIEPTQMVQGTGLVPIQSRTELDTGSVKPLLFKVKQTLIDNEKATESTITSTTTSKSAKTKSKINASDSRLGRGVISYSLSNRDFIEKGWTLLPTTKIMRRNHQNKKVIMYDTGERLAEIDDNDNGKWYYKNGRLALNYYNLQESSSGYRYVVYSSGERDAFGKKLPVTVLATFDYLGNGVVYDHYGNERLKYNQSEGVIIDDKIGAPGHWKWHTLNEPPVLQPQFIDTYEKSDACLEKLLRSKHADKSDTSSTKKKDSDLDMIAIELENIMKEKANKLLQEFKPFQIKMKALKINDHFSLKIIDQSKIYLTFRDSLTFMKLNIGMLLMSNEIVDTIAAELYQVATPYDYYPPKTQSIADIQNILEKARHFGKSSSCNERNT</sequence>
<evidence type="ECO:0000256" key="2">
    <source>
        <dbReference type="ARBA" id="ARBA00022670"/>
    </source>
</evidence>
<feature type="compositionally biased region" description="Basic and acidic residues" evidence="7">
    <location>
        <begin position="474"/>
        <end position="532"/>
    </location>
</feature>
<gene>
    <name evidence="9" type="ORF">DIATSA_LOCUS6752</name>
</gene>
<protein>
    <recommendedName>
        <fullName evidence="8">Peptidase S1 domain-containing protein</fullName>
    </recommendedName>
</protein>
<dbReference type="OrthoDB" id="10061449at2759"/>
<dbReference type="PRINTS" id="PR00722">
    <property type="entry name" value="CHYMOTRYPSIN"/>
</dbReference>
<feature type="region of interest" description="Disordered" evidence="7">
    <location>
        <begin position="545"/>
        <end position="571"/>
    </location>
</feature>
<dbReference type="PROSITE" id="PS00134">
    <property type="entry name" value="TRYPSIN_HIS"/>
    <property type="match status" value="1"/>
</dbReference>
<feature type="compositionally biased region" description="Basic and acidic residues" evidence="7">
    <location>
        <begin position="447"/>
        <end position="464"/>
    </location>
</feature>
<dbReference type="InterPro" id="IPR033116">
    <property type="entry name" value="TRYPSIN_SER"/>
</dbReference>
<dbReference type="EMBL" id="OU893333">
    <property type="protein sequence ID" value="CAG9788981.1"/>
    <property type="molecule type" value="Genomic_DNA"/>
</dbReference>